<dbReference type="InterPro" id="IPR000160">
    <property type="entry name" value="GGDEF_dom"/>
</dbReference>
<dbReference type="InterPro" id="IPR029787">
    <property type="entry name" value="Nucleotide_cyclase"/>
</dbReference>
<dbReference type="Pfam" id="PF13487">
    <property type="entry name" value="HD_5"/>
    <property type="match status" value="1"/>
</dbReference>
<gene>
    <name evidence="4" type="ORF">ACJDUG_01970</name>
</gene>
<dbReference type="NCBIfam" id="TIGR00229">
    <property type="entry name" value="sensory_box"/>
    <property type="match status" value="2"/>
</dbReference>
<dbReference type="CDD" id="cd01949">
    <property type="entry name" value="GGDEF"/>
    <property type="match status" value="1"/>
</dbReference>
<dbReference type="EMBL" id="JBJHZZ010000001">
    <property type="protein sequence ID" value="MFL0245743.1"/>
    <property type="molecule type" value="Genomic_DNA"/>
</dbReference>
<evidence type="ECO:0000259" key="2">
    <source>
        <dbReference type="PROSITE" id="PS50887"/>
    </source>
</evidence>
<evidence type="ECO:0000259" key="3">
    <source>
        <dbReference type="PROSITE" id="PS51832"/>
    </source>
</evidence>
<dbReference type="SMART" id="SM00267">
    <property type="entry name" value="GGDEF"/>
    <property type="match status" value="1"/>
</dbReference>
<accession>A0ABW8SZB1</accession>
<dbReference type="CDD" id="cd00077">
    <property type="entry name" value="HDc"/>
    <property type="match status" value="1"/>
</dbReference>
<dbReference type="NCBIfam" id="TIGR00254">
    <property type="entry name" value="GGDEF"/>
    <property type="match status" value="1"/>
</dbReference>
<dbReference type="Gene3D" id="3.30.70.270">
    <property type="match status" value="1"/>
</dbReference>
<dbReference type="InterPro" id="IPR052020">
    <property type="entry name" value="Cyclic_di-GMP/3'3'-cGAMP_PDE"/>
</dbReference>
<reference evidence="4 5" key="1">
    <citation type="submission" date="2024-11" db="EMBL/GenBank/DDBJ databases">
        <authorList>
            <person name="Heng Y.C."/>
            <person name="Lim A.C.H."/>
            <person name="Lee J.K.Y."/>
            <person name="Kittelmann S."/>
        </authorList>
    </citation>
    <scope>NUCLEOTIDE SEQUENCE [LARGE SCALE GENOMIC DNA]</scope>
    <source>
        <strain evidence="4 5">WILCCON 0185</strain>
    </source>
</reference>
<evidence type="ECO:0000313" key="4">
    <source>
        <dbReference type="EMBL" id="MFL0245743.1"/>
    </source>
</evidence>
<sequence length="712" mass="81567">MNTENQLCEEAIYHEVFTNMKSGAIIYEAVNFGEFFIIKDINYKACEIIKIEKAKVIGRDIRKVFPKIIESALFNTLMKVFETGNPVNLSSSYYEDERLNLWKSNYLYKLSTTLIISIFENIDELIKIKDNLKRYSALFENSKDIILFINEKGKIIDANPSAIKAYGYSKEELLTKYIEQLRAEETMHLVKDQMGKAYKMGLTFETMHKCKGGNTFPVDVSSIGIEISGEKVYCSIIRNISERKNAEAKFRAEEIRYKNLFNNANDLVYTRTIYGKMTSCNKACEKALGYSQKELLNMTIYQLVHPDFHEIINMPVYASKHDNSIINLEIKFITARHEEIILELSQTVLYKSGYPYEVQVIARDVTIRKEDEIAVQYLTYHDKLTSLYNRTYFEEEILKYTDSSKLPISIIMLDVNGLKLVNDAFGHFEGDKLLKAIGKILLDSCRENSIVARIGGDEFIVATSNITDELSRNLIEKIKEKCKAANVKPVNLSISLGYAIMNNETENIEDIISEAENRMYTNKMMESKSFRSSIIHSLQKTLHETTPETSNHCNRMKDISMEFANFIGLSSIDMDKLTLLALLHDVGKIAIPKIILDKSGPLTDEEWEVVKRHSQTGYNIAKSSQELGIIADALLYHHERYDGEGYPAGLKGEEIPLLSRIITIIDAFDVMLTERNYKKAINKNEAIKELKNNSGTQFDPILVNKFIEMIEK</sequence>
<proteinExistence type="predicted"/>
<dbReference type="InterPro" id="IPR013767">
    <property type="entry name" value="PAS_fold"/>
</dbReference>
<dbReference type="RefSeq" id="WP_406768195.1">
    <property type="nucleotide sequence ID" value="NZ_JBJHZZ010000001.1"/>
</dbReference>
<evidence type="ECO:0000313" key="5">
    <source>
        <dbReference type="Proteomes" id="UP001623591"/>
    </source>
</evidence>
<feature type="domain" description="PAS" evidence="1">
    <location>
        <begin position="131"/>
        <end position="201"/>
    </location>
</feature>
<dbReference type="PROSITE" id="PS51832">
    <property type="entry name" value="HD_GYP"/>
    <property type="match status" value="1"/>
</dbReference>
<dbReference type="Proteomes" id="UP001623591">
    <property type="component" value="Unassembled WGS sequence"/>
</dbReference>
<dbReference type="Gene3D" id="3.30.450.20">
    <property type="entry name" value="PAS domain"/>
    <property type="match status" value="3"/>
</dbReference>
<dbReference type="Pfam" id="PF13426">
    <property type="entry name" value="PAS_9"/>
    <property type="match status" value="2"/>
</dbReference>
<protein>
    <submittedName>
        <fullName evidence="4">PAS domain S-box protein</fullName>
    </submittedName>
</protein>
<feature type="domain" description="GGDEF" evidence="2">
    <location>
        <begin position="406"/>
        <end position="537"/>
    </location>
</feature>
<dbReference type="Gene3D" id="1.10.3210.10">
    <property type="entry name" value="Hypothetical protein af1432"/>
    <property type="match status" value="1"/>
</dbReference>
<dbReference type="InterPro" id="IPR043128">
    <property type="entry name" value="Rev_trsase/Diguanyl_cyclase"/>
</dbReference>
<dbReference type="SUPFAM" id="SSF109604">
    <property type="entry name" value="HD-domain/PDEase-like"/>
    <property type="match status" value="1"/>
</dbReference>
<dbReference type="PROSITE" id="PS50112">
    <property type="entry name" value="PAS"/>
    <property type="match status" value="2"/>
</dbReference>
<dbReference type="Pfam" id="PF00990">
    <property type="entry name" value="GGDEF"/>
    <property type="match status" value="1"/>
</dbReference>
<evidence type="ECO:0000259" key="1">
    <source>
        <dbReference type="PROSITE" id="PS50112"/>
    </source>
</evidence>
<dbReference type="PANTHER" id="PTHR45228">
    <property type="entry name" value="CYCLIC DI-GMP PHOSPHODIESTERASE TM_0186-RELATED"/>
    <property type="match status" value="1"/>
</dbReference>
<dbReference type="PANTHER" id="PTHR45228:SF1">
    <property type="entry name" value="CYCLIC DI-GMP PHOSPHODIESTERASE TM_0186"/>
    <property type="match status" value="1"/>
</dbReference>
<dbReference type="InterPro" id="IPR037522">
    <property type="entry name" value="HD_GYP_dom"/>
</dbReference>
<dbReference type="SMART" id="SM00091">
    <property type="entry name" value="PAS"/>
    <property type="match status" value="3"/>
</dbReference>
<dbReference type="InterPro" id="IPR000014">
    <property type="entry name" value="PAS"/>
</dbReference>
<dbReference type="Pfam" id="PF00989">
    <property type="entry name" value="PAS"/>
    <property type="match status" value="1"/>
</dbReference>
<dbReference type="PROSITE" id="PS50887">
    <property type="entry name" value="GGDEF"/>
    <property type="match status" value="1"/>
</dbReference>
<dbReference type="SUPFAM" id="SSF55785">
    <property type="entry name" value="PYP-like sensor domain (PAS domain)"/>
    <property type="match status" value="2"/>
</dbReference>
<dbReference type="InterPro" id="IPR003607">
    <property type="entry name" value="HD/PDEase_dom"/>
</dbReference>
<dbReference type="InterPro" id="IPR035965">
    <property type="entry name" value="PAS-like_dom_sf"/>
</dbReference>
<organism evidence="4 5">
    <name type="scientific">Candidatus Clostridium stratigraminis</name>
    <dbReference type="NCBI Taxonomy" id="3381661"/>
    <lineage>
        <taxon>Bacteria</taxon>
        <taxon>Bacillati</taxon>
        <taxon>Bacillota</taxon>
        <taxon>Clostridia</taxon>
        <taxon>Eubacteriales</taxon>
        <taxon>Clostridiaceae</taxon>
        <taxon>Clostridium</taxon>
    </lineage>
</organism>
<keyword evidence="5" id="KW-1185">Reference proteome</keyword>
<dbReference type="SMART" id="SM00471">
    <property type="entry name" value="HDc"/>
    <property type="match status" value="1"/>
</dbReference>
<name>A0ABW8SZB1_9CLOT</name>
<feature type="domain" description="HD-GYP" evidence="3">
    <location>
        <begin position="527"/>
        <end position="712"/>
    </location>
</feature>
<feature type="domain" description="PAS" evidence="1">
    <location>
        <begin position="253"/>
        <end position="307"/>
    </location>
</feature>
<comment type="caution">
    <text evidence="4">The sequence shown here is derived from an EMBL/GenBank/DDBJ whole genome shotgun (WGS) entry which is preliminary data.</text>
</comment>
<dbReference type="SUPFAM" id="SSF55073">
    <property type="entry name" value="Nucleotide cyclase"/>
    <property type="match status" value="1"/>
</dbReference>
<dbReference type="CDD" id="cd00130">
    <property type="entry name" value="PAS"/>
    <property type="match status" value="2"/>
</dbReference>